<evidence type="ECO:0000313" key="4">
    <source>
        <dbReference type="Proteomes" id="UP001160625"/>
    </source>
</evidence>
<dbReference type="InterPro" id="IPR012938">
    <property type="entry name" value="Glc/Sorbosone_DH"/>
</dbReference>
<dbReference type="Gene3D" id="2.120.10.30">
    <property type="entry name" value="TolB, C-terminal domain"/>
    <property type="match status" value="1"/>
</dbReference>
<sequence>MRPLIFLALATTLAMPAAAEQNFGNARPNPVQPFTATAVATFDTPWAIAFLPDGHMLVTEKPGKMYLVSQTGSKQLINGVPKVHYEGQEGLLDVAVSPHFATDRMVYITYAEQGADGSGLALARARLIGTSLAGLQVIWRQIPYGKGGQDGGIVTFDPTGKYLFLTVGERMRFTPAQDPSQATGKILRLTLDGKPAPGNPWAGKTGAASVVVTDPPKDAEAARTAKGRTVKWPGTNLTPAETWTLGHRNPYGLAFDAKGRLWEIEMGPKGGDELNLIKPGRNYGWPVVSNGINYDGVPIPKHDTHPEFEKPVVYWTPVIAPAGLAFYDGKLWPQWKGSAFIGGLVSQALVRIAFDGPNGAREAERWDMGHRIRDVAEGPDGALWVIEDEDEGRLLKLTPRK</sequence>
<feature type="chain" id="PRO_5045997807" evidence="1">
    <location>
        <begin position="20"/>
        <end position="401"/>
    </location>
</feature>
<evidence type="ECO:0000256" key="1">
    <source>
        <dbReference type="SAM" id="SignalP"/>
    </source>
</evidence>
<dbReference type="Proteomes" id="UP001160625">
    <property type="component" value="Unassembled WGS sequence"/>
</dbReference>
<proteinExistence type="predicted"/>
<dbReference type="EMBL" id="JARYGZ010000003">
    <property type="protein sequence ID" value="MDH7640650.1"/>
    <property type="molecule type" value="Genomic_DNA"/>
</dbReference>
<dbReference type="EC" id="1.1.5.-" evidence="3"/>
<dbReference type="PANTHER" id="PTHR19328:SF75">
    <property type="entry name" value="ALDOSE SUGAR DEHYDROGENASE YLII"/>
    <property type="match status" value="1"/>
</dbReference>
<dbReference type="InterPro" id="IPR011041">
    <property type="entry name" value="Quinoprot_gluc/sorb_DH_b-prop"/>
</dbReference>
<evidence type="ECO:0000259" key="2">
    <source>
        <dbReference type="Pfam" id="PF07995"/>
    </source>
</evidence>
<feature type="domain" description="Glucose/Sorbosone dehydrogenase" evidence="2">
    <location>
        <begin position="42"/>
        <end position="211"/>
    </location>
</feature>
<accession>A0ABT6N6D0</accession>
<dbReference type="Pfam" id="PF07995">
    <property type="entry name" value="GSDH"/>
    <property type="match status" value="2"/>
</dbReference>
<name>A0ABT6N6D0_9SPHN</name>
<keyword evidence="4" id="KW-1185">Reference proteome</keyword>
<keyword evidence="1" id="KW-0732">Signal</keyword>
<dbReference type="SUPFAM" id="SSF50952">
    <property type="entry name" value="Soluble quinoprotein glucose dehydrogenase"/>
    <property type="match status" value="1"/>
</dbReference>
<feature type="domain" description="Glucose/Sorbosone dehydrogenase" evidence="2">
    <location>
        <begin position="240"/>
        <end position="396"/>
    </location>
</feature>
<keyword evidence="3" id="KW-0560">Oxidoreductase</keyword>
<evidence type="ECO:0000313" key="3">
    <source>
        <dbReference type="EMBL" id="MDH7640650.1"/>
    </source>
</evidence>
<protein>
    <submittedName>
        <fullName evidence="3">PQQ-dependent sugar dehydrogenase</fullName>
        <ecNumber evidence="3">1.1.5.-</ecNumber>
    </submittedName>
</protein>
<organism evidence="3 4">
    <name type="scientific">Sphingomonas oryzagri</name>
    <dbReference type="NCBI Taxonomy" id="3042314"/>
    <lineage>
        <taxon>Bacteria</taxon>
        <taxon>Pseudomonadati</taxon>
        <taxon>Pseudomonadota</taxon>
        <taxon>Alphaproteobacteria</taxon>
        <taxon>Sphingomonadales</taxon>
        <taxon>Sphingomonadaceae</taxon>
        <taxon>Sphingomonas</taxon>
    </lineage>
</organism>
<feature type="signal peptide" evidence="1">
    <location>
        <begin position="1"/>
        <end position="19"/>
    </location>
</feature>
<dbReference type="GO" id="GO:0016491">
    <property type="term" value="F:oxidoreductase activity"/>
    <property type="evidence" value="ECO:0007669"/>
    <property type="project" value="UniProtKB-KW"/>
</dbReference>
<dbReference type="RefSeq" id="WP_281046000.1">
    <property type="nucleotide sequence ID" value="NZ_JARYGZ010000003.1"/>
</dbReference>
<gene>
    <name evidence="3" type="ORF">QGN17_18095</name>
</gene>
<dbReference type="InterPro" id="IPR011042">
    <property type="entry name" value="6-blade_b-propeller_TolB-like"/>
</dbReference>
<comment type="caution">
    <text evidence="3">The sequence shown here is derived from an EMBL/GenBank/DDBJ whole genome shotgun (WGS) entry which is preliminary data.</text>
</comment>
<dbReference type="PANTHER" id="PTHR19328">
    <property type="entry name" value="HEDGEHOG-INTERACTING PROTEIN"/>
    <property type="match status" value="1"/>
</dbReference>
<reference evidence="3" key="1">
    <citation type="submission" date="2023-04" db="EMBL/GenBank/DDBJ databases">
        <title>Sphingomonas sp. MAHUQ-71 isolated from rice field.</title>
        <authorList>
            <person name="Huq M.A."/>
        </authorList>
    </citation>
    <scope>NUCLEOTIDE SEQUENCE</scope>
    <source>
        <strain evidence="3">MAHUQ-71</strain>
    </source>
</reference>